<feature type="domain" description="Sieve element occlusion C-terminal" evidence="2">
    <location>
        <begin position="448"/>
        <end position="640"/>
    </location>
</feature>
<reference evidence="3" key="1">
    <citation type="journal article" date="2013" name="Nat. Biotechnol.">
        <title>Draft genome sequence of chickpea (Cicer arietinum) provides a resource for trait improvement.</title>
        <authorList>
            <person name="Varshney R.K."/>
            <person name="Song C."/>
            <person name="Saxena R.K."/>
            <person name="Azam S."/>
            <person name="Yu S."/>
            <person name="Sharpe A.G."/>
            <person name="Cannon S."/>
            <person name="Baek J."/>
            <person name="Rosen B.D."/>
            <person name="Tar'an B."/>
            <person name="Millan T."/>
            <person name="Zhang X."/>
            <person name="Ramsay L.D."/>
            <person name="Iwata A."/>
            <person name="Wang Y."/>
            <person name="Nelson W."/>
            <person name="Farmer A.D."/>
            <person name="Gaur P.M."/>
            <person name="Soderlund C."/>
            <person name="Penmetsa R.V."/>
            <person name="Xu C."/>
            <person name="Bharti A.K."/>
            <person name="He W."/>
            <person name="Winter P."/>
            <person name="Zhao S."/>
            <person name="Hane J.K."/>
            <person name="Carrasquilla-Garcia N."/>
            <person name="Condie J.A."/>
            <person name="Upadhyaya H.D."/>
            <person name="Luo M.C."/>
            <person name="Thudi M."/>
            <person name="Gowda C.L."/>
            <person name="Singh N.P."/>
            <person name="Lichtenzveig J."/>
            <person name="Gali K.K."/>
            <person name="Rubio J."/>
            <person name="Nadarajan N."/>
            <person name="Dolezel J."/>
            <person name="Bansal K.C."/>
            <person name="Xu X."/>
            <person name="Edwards D."/>
            <person name="Zhang G."/>
            <person name="Kahl G."/>
            <person name="Gil J."/>
            <person name="Singh K.B."/>
            <person name="Datta S.K."/>
            <person name="Jackson S.A."/>
            <person name="Wang J."/>
            <person name="Cook D.R."/>
        </authorList>
    </citation>
    <scope>NUCLEOTIDE SEQUENCE [LARGE SCALE GENOMIC DNA]</scope>
    <source>
        <strain evidence="3">cv. CDC Frontier</strain>
    </source>
</reference>
<accession>A0A3Q7XY17</accession>
<dbReference type="STRING" id="3827.A0A3Q7XY17"/>
<keyword evidence="3" id="KW-1185">Reference proteome</keyword>
<feature type="domain" description="Sieve element occlusion N-terminal" evidence="1">
    <location>
        <begin position="16"/>
        <end position="257"/>
    </location>
</feature>
<reference evidence="4" key="2">
    <citation type="submission" date="2025-08" db="UniProtKB">
        <authorList>
            <consortium name="RefSeq"/>
        </authorList>
    </citation>
    <scope>IDENTIFICATION</scope>
    <source>
        <tissue evidence="4">Etiolated seedlings</tissue>
    </source>
</reference>
<proteinExistence type="predicted"/>
<dbReference type="RefSeq" id="XP_027189086.1">
    <property type="nucleotide sequence ID" value="XM_027333285.1"/>
</dbReference>
<dbReference type="OrthoDB" id="1355027at2759"/>
<dbReference type="InterPro" id="IPR027944">
    <property type="entry name" value="SEO_C"/>
</dbReference>
<dbReference type="PANTHER" id="PTHR33232">
    <property type="entry name" value="PROTEIN SIEVE ELEMENT OCCLUSION B-LIKE"/>
    <property type="match status" value="1"/>
</dbReference>
<evidence type="ECO:0000313" key="4">
    <source>
        <dbReference type="RefSeq" id="XP_027189086.1"/>
    </source>
</evidence>
<sequence>MSLSNGAKLPNPFDLNDSQILDKVYLTHLHDDDKCDKDVLFNIVSNVIHRSQSQIRVAENRGAVTSFQPEFRTLKLISCQMITTPRGERYVHQTTMWILQHLKTYSWDAKALITLAAFTLEYGNLLYLTDISTSDQFVNSLKQLNQIQSRKVPATDLVVLITEVLMHINEWATWCGVGYDTLQVPSLSDALQDIPVAVYWIIASIVAATANIVAVSDYTLSSFKDRLSLVDSKLKENLILSKRQIDSVEEYLKRKKAISNPKNIVDFLKLLIQRNGDNLLIYDGNNKTKTDIEVFKEKYVLLFISSLNKVEDEILLLNSIYERLHDNPQEVIKGYKKEDFKILWIPICDDEGEKIEFNSLKNKIRFYAVEYLSKLSDIRFIREILNYRDKPIVLVLNPLGEIMNEDAMNLIFQWGIDAFPFRNIDGYDLTQKWKWFWDVTKRVNLGIQVKGDRYIFIYGGGDKKWTQDFTLALEKTKRHETILRADAIIEHYQLGKDDPKIVPRFWIEIESKRLKKHQDALDCEIQDIVKSLLCLKQDLQGWAILTKGYNVKILGHGEPMYQTLADFDVWKDKVLQKEGFDIAFQEYYDTKVKETRVRPPCEIINVDNNINGNVIATISCPNPTCGRVMEVSSVNYKCCHNDDAPHNGKI</sequence>
<dbReference type="Pfam" id="PF14576">
    <property type="entry name" value="SEO_N"/>
    <property type="match status" value="1"/>
</dbReference>
<dbReference type="InterPro" id="IPR039299">
    <property type="entry name" value="SEOA"/>
</dbReference>
<gene>
    <name evidence="4" type="primary">LOC101493939</name>
</gene>
<evidence type="ECO:0000313" key="3">
    <source>
        <dbReference type="Proteomes" id="UP000087171"/>
    </source>
</evidence>
<dbReference type="Pfam" id="PF14577">
    <property type="entry name" value="SEO_C"/>
    <property type="match status" value="1"/>
</dbReference>
<name>A0A3Q7XY17_CICAR</name>
<evidence type="ECO:0000259" key="2">
    <source>
        <dbReference type="Pfam" id="PF14577"/>
    </source>
</evidence>
<evidence type="ECO:0000259" key="1">
    <source>
        <dbReference type="Pfam" id="PF14576"/>
    </source>
</evidence>
<dbReference type="Proteomes" id="UP000087171">
    <property type="component" value="Chromosome Ca4"/>
</dbReference>
<dbReference type="InterPro" id="IPR027942">
    <property type="entry name" value="SEO_N"/>
</dbReference>
<dbReference type="GO" id="GO:0010088">
    <property type="term" value="P:phloem development"/>
    <property type="evidence" value="ECO:0007669"/>
    <property type="project" value="InterPro"/>
</dbReference>
<protein>
    <submittedName>
        <fullName evidence="4">Protein SIEVE ELEMENT OCCLUSION B-like isoform X1</fullName>
    </submittedName>
</protein>
<organism evidence="3 4">
    <name type="scientific">Cicer arietinum</name>
    <name type="common">Chickpea</name>
    <name type="synonym">Garbanzo</name>
    <dbReference type="NCBI Taxonomy" id="3827"/>
    <lineage>
        <taxon>Eukaryota</taxon>
        <taxon>Viridiplantae</taxon>
        <taxon>Streptophyta</taxon>
        <taxon>Embryophyta</taxon>
        <taxon>Tracheophyta</taxon>
        <taxon>Spermatophyta</taxon>
        <taxon>Magnoliopsida</taxon>
        <taxon>eudicotyledons</taxon>
        <taxon>Gunneridae</taxon>
        <taxon>Pentapetalae</taxon>
        <taxon>rosids</taxon>
        <taxon>fabids</taxon>
        <taxon>Fabales</taxon>
        <taxon>Fabaceae</taxon>
        <taxon>Papilionoideae</taxon>
        <taxon>50 kb inversion clade</taxon>
        <taxon>NPAAA clade</taxon>
        <taxon>Hologalegina</taxon>
        <taxon>IRL clade</taxon>
        <taxon>Cicereae</taxon>
        <taxon>Cicer</taxon>
    </lineage>
</organism>
<dbReference type="PANTHER" id="PTHR33232:SF21">
    <property type="entry name" value="SIEVE ELEMENT OCCLUSION-RELATED"/>
    <property type="match status" value="1"/>
</dbReference>
<dbReference type="AlphaFoldDB" id="A0A3Q7XY17"/>